<dbReference type="PRINTS" id="PR00421">
    <property type="entry name" value="THIOREDOXIN"/>
</dbReference>
<dbReference type="InterPro" id="IPR036249">
    <property type="entry name" value="Thioredoxin-like_sf"/>
</dbReference>
<evidence type="ECO:0000313" key="8">
    <source>
        <dbReference type="Proteomes" id="UP001562425"/>
    </source>
</evidence>
<gene>
    <name evidence="7" type="ORF">pipiens_007125</name>
</gene>
<dbReference type="InterPro" id="IPR005746">
    <property type="entry name" value="Thioredoxin"/>
</dbReference>
<evidence type="ECO:0000256" key="4">
    <source>
        <dbReference type="ARBA" id="ARBA00023157"/>
    </source>
</evidence>
<proteinExistence type="inferred from homology"/>
<dbReference type="InterPro" id="IPR017937">
    <property type="entry name" value="Thioredoxin_CS"/>
</dbReference>
<dbReference type="PANTHER" id="PTHR43601:SF3">
    <property type="entry name" value="THIOREDOXIN, MITOCHONDRIAL"/>
    <property type="match status" value="1"/>
</dbReference>
<sequence length="210" mass="23577">MSALAKLFRAPAVSTGIRSICTGAARFDIFKIQSPQEFDEKVKNSKDPIIVDFFATWCGPCRMLTPRIESVIGEQKGKVKLAKVDIDEHSDLALDYEVASVPVLLAIRNGKVEQRLVGLQDTDKLRNWVENVHTPNEISALHGGRFGSTRVECWNEWNEVLEAGNRLRSKESLKLPAVPESKLKATKAKLLAHPENLRRQLQAVKLLRVR</sequence>
<dbReference type="EMBL" id="JBEHCU010005119">
    <property type="protein sequence ID" value="KAL1400823.1"/>
    <property type="molecule type" value="Genomic_DNA"/>
</dbReference>
<keyword evidence="3" id="KW-0249">Electron transport</keyword>
<protein>
    <recommendedName>
        <fullName evidence="6">Thioredoxin domain-containing protein</fullName>
    </recommendedName>
</protein>
<dbReference type="NCBIfam" id="TIGR01068">
    <property type="entry name" value="thioredoxin"/>
    <property type="match status" value="1"/>
</dbReference>
<keyword evidence="8" id="KW-1185">Reference proteome</keyword>
<dbReference type="Gene3D" id="3.40.30.10">
    <property type="entry name" value="Glutaredoxin"/>
    <property type="match status" value="1"/>
</dbReference>
<comment type="caution">
    <text evidence="7">The sequence shown here is derived from an EMBL/GenBank/DDBJ whole genome shotgun (WGS) entry which is preliminary data.</text>
</comment>
<evidence type="ECO:0000256" key="2">
    <source>
        <dbReference type="ARBA" id="ARBA00022448"/>
    </source>
</evidence>
<dbReference type="PROSITE" id="PS51352">
    <property type="entry name" value="THIOREDOXIN_2"/>
    <property type="match status" value="1"/>
</dbReference>
<reference evidence="7 8" key="1">
    <citation type="submission" date="2024-05" db="EMBL/GenBank/DDBJ databases">
        <title>Culex pipiens pipiens assembly and annotation.</title>
        <authorList>
            <person name="Alout H."/>
            <person name="Durand T."/>
        </authorList>
    </citation>
    <scope>NUCLEOTIDE SEQUENCE [LARGE SCALE GENOMIC DNA]</scope>
    <source>
        <strain evidence="7">HA-2024</strain>
        <tissue evidence="7">Whole body</tissue>
    </source>
</reference>
<evidence type="ECO:0000313" key="7">
    <source>
        <dbReference type="EMBL" id="KAL1400823.1"/>
    </source>
</evidence>
<dbReference type="InterPro" id="IPR013766">
    <property type="entry name" value="Thioredoxin_domain"/>
</dbReference>
<dbReference type="SUPFAM" id="SSF52833">
    <property type="entry name" value="Thioredoxin-like"/>
    <property type="match status" value="1"/>
</dbReference>
<feature type="domain" description="Thioredoxin" evidence="6">
    <location>
        <begin position="4"/>
        <end position="134"/>
    </location>
</feature>
<dbReference type="Proteomes" id="UP001562425">
    <property type="component" value="Unassembled WGS sequence"/>
</dbReference>
<dbReference type="Pfam" id="PF00085">
    <property type="entry name" value="Thioredoxin"/>
    <property type="match status" value="1"/>
</dbReference>
<keyword evidence="5" id="KW-0676">Redox-active center</keyword>
<keyword evidence="2" id="KW-0813">Transport</keyword>
<comment type="similarity">
    <text evidence="1">Belongs to the thioredoxin family.</text>
</comment>
<dbReference type="CDD" id="cd02947">
    <property type="entry name" value="TRX_family"/>
    <property type="match status" value="1"/>
</dbReference>
<evidence type="ECO:0000256" key="3">
    <source>
        <dbReference type="ARBA" id="ARBA00022982"/>
    </source>
</evidence>
<dbReference type="AlphaFoldDB" id="A0ABD1DMI2"/>
<dbReference type="FunFam" id="3.40.30.10:FF:000001">
    <property type="entry name" value="Thioredoxin"/>
    <property type="match status" value="1"/>
</dbReference>
<dbReference type="PROSITE" id="PS00194">
    <property type="entry name" value="THIOREDOXIN_1"/>
    <property type="match status" value="1"/>
</dbReference>
<accession>A0ABD1DMI2</accession>
<dbReference type="PANTHER" id="PTHR43601">
    <property type="entry name" value="THIOREDOXIN, MITOCHONDRIAL"/>
    <property type="match status" value="1"/>
</dbReference>
<organism evidence="7 8">
    <name type="scientific">Culex pipiens pipiens</name>
    <name type="common">Northern house mosquito</name>
    <dbReference type="NCBI Taxonomy" id="38569"/>
    <lineage>
        <taxon>Eukaryota</taxon>
        <taxon>Metazoa</taxon>
        <taxon>Ecdysozoa</taxon>
        <taxon>Arthropoda</taxon>
        <taxon>Hexapoda</taxon>
        <taxon>Insecta</taxon>
        <taxon>Pterygota</taxon>
        <taxon>Neoptera</taxon>
        <taxon>Endopterygota</taxon>
        <taxon>Diptera</taxon>
        <taxon>Nematocera</taxon>
        <taxon>Culicoidea</taxon>
        <taxon>Culicidae</taxon>
        <taxon>Culicinae</taxon>
        <taxon>Culicini</taxon>
        <taxon>Culex</taxon>
        <taxon>Culex</taxon>
    </lineage>
</organism>
<evidence type="ECO:0000256" key="5">
    <source>
        <dbReference type="ARBA" id="ARBA00023284"/>
    </source>
</evidence>
<evidence type="ECO:0000256" key="1">
    <source>
        <dbReference type="ARBA" id="ARBA00008987"/>
    </source>
</evidence>
<keyword evidence="4" id="KW-1015">Disulfide bond</keyword>
<name>A0ABD1DMI2_CULPP</name>
<evidence type="ECO:0000259" key="6">
    <source>
        <dbReference type="PROSITE" id="PS51352"/>
    </source>
</evidence>